<dbReference type="RefSeq" id="WP_181834265.1">
    <property type="nucleotide sequence ID" value="NZ_JACERN010000001.1"/>
</dbReference>
<comment type="subunit">
    <text evidence="2">Heterodimer of an alpha and a beta subunit.</text>
</comment>
<keyword evidence="11" id="KW-1185">Reference proteome</keyword>
<dbReference type="PROSITE" id="PS01065">
    <property type="entry name" value="ETF_BETA"/>
    <property type="match status" value="1"/>
</dbReference>
<dbReference type="SUPFAM" id="SSF52402">
    <property type="entry name" value="Adenine nucleotide alpha hydrolases-like"/>
    <property type="match status" value="1"/>
</dbReference>
<dbReference type="PIRSF" id="PIRSF000090">
    <property type="entry name" value="Beta-ETF"/>
    <property type="match status" value="1"/>
</dbReference>
<feature type="domain" description="Electron transfer flavoprotein alpha/beta-subunit N-terminal" evidence="9">
    <location>
        <begin position="23"/>
        <end position="211"/>
    </location>
</feature>
<dbReference type="CDD" id="cd01714">
    <property type="entry name" value="ETF_beta"/>
    <property type="match status" value="1"/>
</dbReference>
<dbReference type="GO" id="GO:0009055">
    <property type="term" value="F:electron transfer activity"/>
    <property type="evidence" value="ECO:0007669"/>
    <property type="project" value="InterPro"/>
</dbReference>
<evidence type="ECO:0000313" key="10">
    <source>
        <dbReference type="EMBL" id="MBA4706909.1"/>
    </source>
</evidence>
<evidence type="ECO:0000256" key="8">
    <source>
        <dbReference type="ARBA" id="ARBA00049933"/>
    </source>
</evidence>
<evidence type="ECO:0000256" key="2">
    <source>
        <dbReference type="ARBA" id="ARBA00011355"/>
    </source>
</evidence>
<dbReference type="GO" id="GO:0046395">
    <property type="term" value="P:carboxylic acid catabolic process"/>
    <property type="evidence" value="ECO:0007669"/>
    <property type="project" value="UniProtKB-ARBA"/>
</dbReference>
<dbReference type="PANTHER" id="PTHR21294">
    <property type="entry name" value="ELECTRON TRANSFER FLAVOPROTEIN BETA-SUBUNIT"/>
    <property type="match status" value="1"/>
</dbReference>
<evidence type="ECO:0000256" key="1">
    <source>
        <dbReference type="ARBA" id="ARBA00007557"/>
    </source>
</evidence>
<dbReference type="Pfam" id="PF01012">
    <property type="entry name" value="ETF"/>
    <property type="match status" value="1"/>
</dbReference>
<evidence type="ECO:0000313" key="11">
    <source>
        <dbReference type="Proteomes" id="UP000545606"/>
    </source>
</evidence>
<proteinExistence type="inferred from homology"/>
<dbReference type="Gene3D" id="3.40.50.620">
    <property type="entry name" value="HUPs"/>
    <property type="match status" value="1"/>
</dbReference>
<evidence type="ECO:0000256" key="6">
    <source>
        <dbReference type="ARBA" id="ARBA00025649"/>
    </source>
</evidence>
<dbReference type="Proteomes" id="UP000545606">
    <property type="component" value="Unassembled WGS sequence"/>
</dbReference>
<comment type="similarity">
    <text evidence="1">Belongs to the ETF beta-subunit/FixA family.</text>
</comment>
<organism evidence="10 11">
    <name type="scientific">Aquitalea aquatica</name>
    <dbReference type="NCBI Taxonomy" id="3044273"/>
    <lineage>
        <taxon>Bacteria</taxon>
        <taxon>Pseudomonadati</taxon>
        <taxon>Pseudomonadota</taxon>
        <taxon>Betaproteobacteria</taxon>
        <taxon>Neisseriales</taxon>
        <taxon>Chromobacteriaceae</taxon>
        <taxon>Aquitalea</taxon>
    </lineage>
</organism>
<evidence type="ECO:0000256" key="3">
    <source>
        <dbReference type="ARBA" id="ARBA00016797"/>
    </source>
</evidence>
<dbReference type="AlphaFoldDB" id="A0A838Y2Q4"/>
<evidence type="ECO:0000259" key="9">
    <source>
        <dbReference type="SMART" id="SM00893"/>
    </source>
</evidence>
<gene>
    <name evidence="10" type="ORF">H2Z84_00730</name>
</gene>
<keyword evidence="4" id="KW-0813">Transport</keyword>
<evidence type="ECO:0000256" key="4">
    <source>
        <dbReference type="ARBA" id="ARBA00022448"/>
    </source>
</evidence>
<evidence type="ECO:0000256" key="5">
    <source>
        <dbReference type="ARBA" id="ARBA00022982"/>
    </source>
</evidence>
<accession>A0A838Y2Q4</accession>
<dbReference type="PANTHER" id="PTHR21294:SF8">
    <property type="entry name" value="ELECTRON TRANSFER FLAVOPROTEIN SUBUNIT BETA"/>
    <property type="match status" value="1"/>
</dbReference>
<evidence type="ECO:0000256" key="7">
    <source>
        <dbReference type="ARBA" id="ARBA00042002"/>
    </source>
</evidence>
<keyword evidence="5" id="KW-0249">Electron transport</keyword>
<dbReference type="FunFam" id="3.40.50.620:FF:000011">
    <property type="entry name" value="Electron transfer flavoprotein subunit beta"/>
    <property type="match status" value="1"/>
</dbReference>
<dbReference type="SMART" id="SM00893">
    <property type="entry name" value="ETF"/>
    <property type="match status" value="1"/>
</dbReference>
<dbReference type="InterPro" id="IPR033948">
    <property type="entry name" value="ETF_beta_N"/>
</dbReference>
<reference evidence="10 11" key="1">
    <citation type="submission" date="2020-07" db="EMBL/GenBank/DDBJ databases">
        <title>Draft genome sequence of violacein-producing bacteria and related species.</title>
        <authorList>
            <person name="Wilson H.S."/>
            <person name="De Leon M.E."/>
        </authorList>
    </citation>
    <scope>NUCLEOTIDE SEQUENCE [LARGE SCALE GENOMIC DNA]</scope>
    <source>
        <strain evidence="10 11">HSC-21Su07</strain>
    </source>
</reference>
<comment type="cofactor">
    <cofactor evidence="8">
        <name>AMP</name>
        <dbReference type="ChEBI" id="CHEBI:456215"/>
    </cofactor>
</comment>
<dbReference type="InterPro" id="IPR014730">
    <property type="entry name" value="ETF_a/b_N"/>
</dbReference>
<comment type="function">
    <text evidence="6">The electron transfer flavoprotein serves as a specific electron acceptor for other dehydrogenases. It transfers the electrons to the main respiratory chain via ETF-ubiquinone oxidoreductase (ETF dehydrogenase).</text>
</comment>
<protein>
    <recommendedName>
        <fullName evidence="3">Electron transfer flavoprotein subunit beta</fullName>
    </recommendedName>
    <alternativeName>
        <fullName evidence="7">Electron transfer flavoprotein small subunit</fullName>
    </alternativeName>
</protein>
<name>A0A838Y2Q4_9NEIS</name>
<dbReference type="EMBL" id="JACERN010000001">
    <property type="protein sequence ID" value="MBA4706909.1"/>
    <property type="molecule type" value="Genomic_DNA"/>
</dbReference>
<dbReference type="InterPro" id="IPR012255">
    <property type="entry name" value="ETF_b"/>
</dbReference>
<dbReference type="InterPro" id="IPR014729">
    <property type="entry name" value="Rossmann-like_a/b/a_fold"/>
</dbReference>
<comment type="caution">
    <text evidence="10">The sequence shown here is derived from an EMBL/GenBank/DDBJ whole genome shotgun (WGS) entry which is preliminary data.</text>
</comment>
<sequence>MKVLVAVKRVVDYNVKVRVKADGSDVDVANVKMSMNPFDEIAVEEAVRLKEAGKATEIVVVSMGVKQCEETLRTALAMGADRAILVETDTELQPLAVAKLLKAVADKEQPQLLIVGKQAIDDDANQTGQMAAALLGWSQGAFASKVDVAAETVDVIREIDGGLETLKLRLPAVVTADLRLNEPRFIKLPNIMAAKKKPLEKTSPADLGVDVTPRLKTLKVAEPAKRSAGIKVANAAELVAKLKNDAKVL</sequence>
<dbReference type="InterPro" id="IPR000049">
    <property type="entry name" value="ET-Flavoprotein_bsu_CS"/>
</dbReference>